<dbReference type="OrthoDB" id="122464at2759"/>
<dbReference type="Proteomes" id="UP000186922">
    <property type="component" value="Unassembled WGS sequence"/>
</dbReference>
<comment type="caution">
    <text evidence="2">The sequence shown here is derived from an EMBL/GenBank/DDBJ whole genome shotgun (WGS) entry which is preliminary data.</text>
</comment>
<organism evidence="2 3">
    <name type="scientific">Ramazzottius varieornatus</name>
    <name type="common">Water bear</name>
    <name type="synonym">Tardigrade</name>
    <dbReference type="NCBI Taxonomy" id="947166"/>
    <lineage>
        <taxon>Eukaryota</taxon>
        <taxon>Metazoa</taxon>
        <taxon>Ecdysozoa</taxon>
        <taxon>Tardigrada</taxon>
        <taxon>Eutardigrada</taxon>
        <taxon>Parachela</taxon>
        <taxon>Hypsibioidea</taxon>
        <taxon>Ramazzottiidae</taxon>
        <taxon>Ramazzottius</taxon>
    </lineage>
</organism>
<dbReference type="AlphaFoldDB" id="A0A1D1V8T2"/>
<dbReference type="STRING" id="947166.A0A1D1V8T2"/>
<feature type="compositionally biased region" description="Polar residues" evidence="1">
    <location>
        <begin position="229"/>
        <end position="242"/>
    </location>
</feature>
<dbReference type="PANTHER" id="PTHR15967">
    <property type="entry name" value="E2F-ASSOCIATED PHOSPHOPROTEIN"/>
    <property type="match status" value="1"/>
</dbReference>
<feature type="compositionally biased region" description="Polar residues" evidence="1">
    <location>
        <begin position="63"/>
        <end position="73"/>
    </location>
</feature>
<feature type="compositionally biased region" description="Basic and acidic residues" evidence="1">
    <location>
        <begin position="243"/>
        <end position="252"/>
    </location>
</feature>
<gene>
    <name evidence="2" type="primary">RvY_08630-1</name>
    <name evidence="2" type="synonym">RvY_08630.1</name>
    <name evidence="2" type="ORF">RvY_08630</name>
</gene>
<evidence type="ECO:0000256" key="1">
    <source>
        <dbReference type="SAM" id="MobiDB-lite"/>
    </source>
</evidence>
<feature type="compositionally biased region" description="Low complexity" evidence="1">
    <location>
        <begin position="102"/>
        <end position="116"/>
    </location>
</feature>
<feature type="compositionally biased region" description="Acidic residues" evidence="1">
    <location>
        <begin position="49"/>
        <end position="61"/>
    </location>
</feature>
<keyword evidence="3" id="KW-1185">Reference proteome</keyword>
<sequence>MFAQDYDLGDEGSDIEPERVHDDDSDSSDDDMKRALRHIGGLDTRNHDLEDEESDLDDFEQSMEMQLQQTITGIESRLQGKHTEPPSYSHSDQKALVDLFKSPVSVLSPTSPSGPSDQKDSAPHSASADPSSTSSATKRSSKKSSLKSVKFAEAKPKFYDDAYFDSDDDGMDEGGSDAQKSKNTEGFPESGAKGKKKPHPVMRNTDLFYDPHMDEEDQAWVDEQRQQRTKASPQSRTGNMNQKKSETKDHKGGGPKNKTRSKKSDEESGTHTDAVLNCPCCMISICDDCQRHEIYKQQYRAMFVLNCYVDMAKTLVYKKSKKPTVKDHGSSSEEQGNLFHPVRCKECQTELGVYDHEEVYHFFNVIASHP</sequence>
<name>A0A1D1V8T2_RAMVA</name>
<feature type="compositionally biased region" description="Basic and acidic residues" evidence="1">
    <location>
        <begin position="150"/>
        <end position="160"/>
    </location>
</feature>
<reference evidence="2 3" key="1">
    <citation type="journal article" date="2016" name="Nat. Commun.">
        <title>Extremotolerant tardigrade genome and improved radiotolerance of human cultured cells by tardigrade-unique protein.</title>
        <authorList>
            <person name="Hashimoto T."/>
            <person name="Horikawa D.D."/>
            <person name="Saito Y."/>
            <person name="Kuwahara H."/>
            <person name="Kozuka-Hata H."/>
            <person name="Shin-I T."/>
            <person name="Minakuchi Y."/>
            <person name="Ohishi K."/>
            <person name="Motoyama A."/>
            <person name="Aizu T."/>
            <person name="Enomoto A."/>
            <person name="Kondo K."/>
            <person name="Tanaka S."/>
            <person name="Hara Y."/>
            <person name="Koshikawa S."/>
            <person name="Sagara H."/>
            <person name="Miura T."/>
            <person name="Yokobori S."/>
            <person name="Miyagawa K."/>
            <person name="Suzuki Y."/>
            <person name="Kubo T."/>
            <person name="Oyama M."/>
            <person name="Kohara Y."/>
            <person name="Fujiyama A."/>
            <person name="Arakawa K."/>
            <person name="Katayama T."/>
            <person name="Toyoda A."/>
            <person name="Kunieda T."/>
        </authorList>
    </citation>
    <scope>NUCLEOTIDE SEQUENCE [LARGE SCALE GENOMIC DNA]</scope>
    <source>
        <strain evidence="2 3">YOKOZUNA-1</strain>
    </source>
</reference>
<dbReference type="GO" id="GO:0005634">
    <property type="term" value="C:nucleus"/>
    <property type="evidence" value="ECO:0007669"/>
    <property type="project" value="TreeGrafter"/>
</dbReference>
<accession>A0A1D1V8T2</accession>
<dbReference type="Pfam" id="PF10238">
    <property type="entry name" value="Eapp_C"/>
    <property type="match status" value="1"/>
</dbReference>
<feature type="compositionally biased region" description="Acidic residues" evidence="1">
    <location>
        <begin position="162"/>
        <end position="175"/>
    </location>
</feature>
<dbReference type="EMBL" id="BDGG01000004">
    <property type="protein sequence ID" value="GAU97310.1"/>
    <property type="molecule type" value="Genomic_DNA"/>
</dbReference>
<feature type="region of interest" description="Disordered" evidence="1">
    <location>
        <begin position="221"/>
        <end position="271"/>
    </location>
</feature>
<protein>
    <recommendedName>
        <fullName evidence="4">E2F-associated phosphoprotein</fullName>
    </recommendedName>
</protein>
<evidence type="ECO:0000313" key="3">
    <source>
        <dbReference type="Proteomes" id="UP000186922"/>
    </source>
</evidence>
<proteinExistence type="predicted"/>
<dbReference type="PANTHER" id="PTHR15967:SF0">
    <property type="entry name" value="E2F-ASSOCIATED PHOSPHOPROTEIN"/>
    <property type="match status" value="1"/>
</dbReference>
<feature type="compositionally biased region" description="Low complexity" evidence="1">
    <location>
        <begin position="123"/>
        <end position="138"/>
    </location>
</feature>
<feature type="region of interest" description="Disordered" evidence="1">
    <location>
        <begin position="1"/>
        <end position="207"/>
    </location>
</feature>
<evidence type="ECO:0000313" key="2">
    <source>
        <dbReference type="EMBL" id="GAU97310.1"/>
    </source>
</evidence>
<dbReference type="InterPro" id="IPR019370">
    <property type="entry name" value="E2F-assoc_phosphoprotein"/>
</dbReference>
<evidence type="ECO:0008006" key="4">
    <source>
        <dbReference type="Google" id="ProtNLM"/>
    </source>
</evidence>